<dbReference type="InterPro" id="IPR017520">
    <property type="entry name" value="CHP03086"/>
</dbReference>
<gene>
    <name evidence="2" type="ORF">FCG67_13945</name>
</gene>
<dbReference type="RefSeq" id="WP_136910368.1">
    <property type="nucleotide sequence ID" value="NZ_SUMD01000006.1"/>
</dbReference>
<keyword evidence="3" id="KW-1185">Reference proteome</keyword>
<protein>
    <submittedName>
        <fullName evidence="2">TIGR03086 family protein</fullName>
    </submittedName>
</protein>
<comment type="caution">
    <text evidence="2">The sequence shown here is derived from an EMBL/GenBank/DDBJ whole genome shotgun (WGS) entry which is preliminary data.</text>
</comment>
<dbReference type="InterPro" id="IPR017517">
    <property type="entry name" value="Maleyloyr_isom"/>
</dbReference>
<evidence type="ECO:0000313" key="2">
    <source>
        <dbReference type="EMBL" id="TJZ76961.1"/>
    </source>
</evidence>
<dbReference type="Proteomes" id="UP000305109">
    <property type="component" value="Unassembled WGS sequence"/>
</dbReference>
<dbReference type="NCBIfam" id="TIGR03083">
    <property type="entry name" value="maleylpyruvate isomerase family mycothiol-dependent enzyme"/>
    <property type="match status" value="1"/>
</dbReference>
<dbReference type="EMBL" id="SUMD01000006">
    <property type="protein sequence ID" value="TJZ76961.1"/>
    <property type="molecule type" value="Genomic_DNA"/>
</dbReference>
<dbReference type="Pfam" id="PF11716">
    <property type="entry name" value="MDMPI_N"/>
    <property type="match status" value="1"/>
</dbReference>
<evidence type="ECO:0000259" key="1">
    <source>
        <dbReference type="Pfam" id="PF11716"/>
    </source>
</evidence>
<proteinExistence type="predicted"/>
<name>A0ABY2RIB1_9NOCA</name>
<sequence length="203" mass="21649">MDLREHYLEALGLTGALVADLGEHQLDLPTPCDEWDVRAMICHLTANTLAMRAHLSGAADSMHAELTGDAPQTPDPRADFETAARELGSVLTDDAVLSRSVAVAGSGTVPGSIAIGVHFVDVLTHGWDLSRAIGIDYRPADRRVATAVRFAAGYPDSPTMRGPGALFAPVRTTDPDAPVLDQLVALLGRDPRWAPAARARDRR</sequence>
<dbReference type="Gene3D" id="1.20.120.450">
    <property type="entry name" value="dinb family like domain"/>
    <property type="match status" value="1"/>
</dbReference>
<organism evidence="2 3">
    <name type="scientific">Rhodococcus oryzae</name>
    <dbReference type="NCBI Taxonomy" id="2571143"/>
    <lineage>
        <taxon>Bacteria</taxon>
        <taxon>Bacillati</taxon>
        <taxon>Actinomycetota</taxon>
        <taxon>Actinomycetes</taxon>
        <taxon>Mycobacteriales</taxon>
        <taxon>Nocardiaceae</taxon>
        <taxon>Rhodococcus</taxon>
    </lineage>
</organism>
<feature type="domain" description="Mycothiol-dependent maleylpyruvate isomerase metal-binding" evidence="1">
    <location>
        <begin position="15"/>
        <end position="129"/>
    </location>
</feature>
<dbReference type="NCBIfam" id="TIGR03086">
    <property type="entry name" value="TIGR03086 family metal-binding protein"/>
    <property type="match status" value="1"/>
</dbReference>
<accession>A0ABY2RIB1</accession>
<dbReference type="InterPro" id="IPR024344">
    <property type="entry name" value="MDMPI_metal-binding"/>
</dbReference>
<dbReference type="InterPro" id="IPR034660">
    <property type="entry name" value="DinB/YfiT-like"/>
</dbReference>
<evidence type="ECO:0000313" key="3">
    <source>
        <dbReference type="Proteomes" id="UP000305109"/>
    </source>
</evidence>
<reference evidence="2 3" key="1">
    <citation type="submission" date="2019-04" db="EMBL/GenBank/DDBJ databases">
        <title>Rhodococcus oryzae sp. nov., a novel actinomycete isolated from rhizosphere soil of rice (Oryza sativa L.).</title>
        <authorList>
            <person name="Li C."/>
        </authorList>
    </citation>
    <scope>NUCLEOTIDE SEQUENCE [LARGE SCALE GENOMIC DNA]</scope>
    <source>
        <strain evidence="2 3">NEAU-CX67</strain>
    </source>
</reference>
<dbReference type="SUPFAM" id="SSF109854">
    <property type="entry name" value="DinB/YfiT-like putative metalloenzymes"/>
    <property type="match status" value="1"/>
</dbReference>